<evidence type="ECO:0000313" key="2">
    <source>
        <dbReference type="Proteomes" id="UP000005566"/>
    </source>
</evidence>
<gene>
    <name evidence="1" type="ORF">HJ01_02579</name>
</gene>
<dbReference type="Proteomes" id="UP000005566">
    <property type="component" value="Unassembled WGS sequence"/>
</dbReference>
<keyword evidence="2" id="KW-1185">Reference proteome</keyword>
<accession>H7FTQ7</accession>
<dbReference type="EMBL" id="AHKF01000019">
    <property type="protein sequence ID" value="EIA08048.1"/>
    <property type="molecule type" value="Genomic_DNA"/>
</dbReference>
<dbReference type="eggNOG" id="ENOG5032IBR">
    <property type="taxonomic scope" value="Bacteria"/>
</dbReference>
<sequence length="95" mass="10999">MKITNEENLLKFTKALKDKMSKGFEIEERNDKLPFAVLSKKGKKVNHDFNLVLSCITLGVWSFAWIYQCCVSSKEERVLIAIDEDGNTFEDKCYN</sequence>
<proteinExistence type="predicted"/>
<dbReference type="AlphaFoldDB" id="H7FTQ7"/>
<reference evidence="1 2" key="1">
    <citation type="journal article" date="2014" name="Acta Crystallogr. D">
        <title>Structure-based characterization and antifreeze properties of a hyperactive ice-binding protein from the Antarctic bacterium Flavobacterium frigoris PS1.</title>
        <authorList>
            <person name="Do H."/>
            <person name="Kim S.J."/>
            <person name="Kim H.J."/>
            <person name="Lee J.H."/>
        </authorList>
    </citation>
    <scope>NUCLEOTIDE SEQUENCE [LARGE SCALE GENOMIC DNA]</scope>
    <source>
        <strain evidence="1 2">PS1</strain>
    </source>
</reference>
<evidence type="ECO:0000313" key="1">
    <source>
        <dbReference type="EMBL" id="EIA08048.1"/>
    </source>
</evidence>
<dbReference type="PATRIC" id="fig|1086011.3.peg.2525"/>
<name>H7FTQ7_FLAFP</name>
<dbReference type="OrthoDB" id="1361771at2"/>
<dbReference type="RefSeq" id="WP_007138756.1">
    <property type="nucleotide sequence ID" value="NZ_AHKF01000019.1"/>
</dbReference>
<organism evidence="1 2">
    <name type="scientific">Flavobacterium frigoris (strain PS1)</name>
    <dbReference type="NCBI Taxonomy" id="1086011"/>
    <lineage>
        <taxon>Bacteria</taxon>
        <taxon>Pseudomonadati</taxon>
        <taxon>Bacteroidota</taxon>
        <taxon>Flavobacteriia</taxon>
        <taxon>Flavobacteriales</taxon>
        <taxon>Flavobacteriaceae</taxon>
        <taxon>Flavobacterium</taxon>
    </lineage>
</organism>
<protein>
    <submittedName>
        <fullName evidence="1">Uncharacterized protein</fullName>
    </submittedName>
</protein>
<comment type="caution">
    <text evidence="1">The sequence shown here is derived from an EMBL/GenBank/DDBJ whole genome shotgun (WGS) entry which is preliminary data.</text>
</comment>